<dbReference type="InterPro" id="IPR000347">
    <property type="entry name" value="Metalthion_15p"/>
</dbReference>
<dbReference type="Proteomes" id="UP000026962">
    <property type="component" value="Chromosome 1"/>
</dbReference>
<comment type="similarity">
    <text evidence="1 4">Belongs to the metallothionein superfamily. Type 15 family.</text>
</comment>
<evidence type="ECO:0000313" key="6">
    <source>
        <dbReference type="Proteomes" id="UP000026962"/>
    </source>
</evidence>
<evidence type="ECO:0000256" key="2">
    <source>
        <dbReference type="ARBA" id="ARBA00022723"/>
    </source>
</evidence>
<dbReference type="PANTHER" id="PTHR33543">
    <property type="entry name" value="METALLOTHIONEIN-LIKE PROTEIN 2A"/>
    <property type="match status" value="1"/>
</dbReference>
<dbReference type="STRING" id="4537.A0A0E0JUA3"/>
<comment type="function">
    <text evidence="4">Metallothioneins have a high content of cysteine residues that bind various heavy metals.</text>
</comment>
<accession>A0A0E0JUA3</accession>
<reference evidence="5" key="1">
    <citation type="submission" date="2015-04" db="UniProtKB">
        <authorList>
            <consortium name="EnsemblPlants"/>
        </authorList>
    </citation>
    <scope>IDENTIFICATION</scope>
</reference>
<dbReference type="PANTHER" id="PTHR33543:SF18">
    <property type="entry name" value="METALLOTHIONEIN-LIKE PROTEIN 2C"/>
    <property type="match status" value="1"/>
</dbReference>
<dbReference type="HOGENOM" id="CLU_161105_3_0_1"/>
<dbReference type="AlphaFoldDB" id="A0A0E0JUA3"/>
<dbReference type="EnsemblPlants" id="OPUNC01G44570.1">
    <property type="protein sequence ID" value="OPUNC01G44570.1"/>
    <property type="gene ID" value="OPUNC01G44570"/>
</dbReference>
<evidence type="ECO:0000256" key="1">
    <source>
        <dbReference type="ARBA" id="ARBA00005802"/>
    </source>
</evidence>
<dbReference type="EnsemblPlants" id="OPUNC01G44570.2">
    <property type="protein sequence ID" value="OPUNC01G44570.2"/>
    <property type="gene ID" value="OPUNC01G44570"/>
</dbReference>
<keyword evidence="3 4" id="KW-0480">Metal-thiolate cluster</keyword>
<evidence type="ECO:0000313" key="5">
    <source>
        <dbReference type="EnsemblPlants" id="OPUNC01G44570.2"/>
    </source>
</evidence>
<reference evidence="5" key="2">
    <citation type="submission" date="2018-05" db="EMBL/GenBank/DDBJ databases">
        <title>OpunRS2 (Oryza punctata Reference Sequence Version 2).</title>
        <authorList>
            <person name="Zhang J."/>
            <person name="Kudrna D."/>
            <person name="Lee S."/>
            <person name="Talag J."/>
            <person name="Welchert J."/>
            <person name="Wing R.A."/>
        </authorList>
    </citation>
    <scope>NUCLEOTIDE SEQUENCE [LARGE SCALE GENOMIC DNA]</scope>
</reference>
<keyword evidence="2 4" id="KW-0479">Metal-binding</keyword>
<dbReference type="Gramene" id="OPUNC01G44570.1">
    <property type="protein sequence ID" value="OPUNC01G44570.1"/>
    <property type="gene ID" value="OPUNC01G44570"/>
</dbReference>
<dbReference type="Pfam" id="PF01439">
    <property type="entry name" value="Metallothio_2"/>
    <property type="match status" value="1"/>
</dbReference>
<name>A0A0E0JUA3_ORYPU</name>
<dbReference type="OMA" id="ATHKGSG"/>
<proteinExistence type="inferred from homology"/>
<organism evidence="5">
    <name type="scientific">Oryza punctata</name>
    <name type="common">Red rice</name>
    <dbReference type="NCBI Taxonomy" id="4537"/>
    <lineage>
        <taxon>Eukaryota</taxon>
        <taxon>Viridiplantae</taxon>
        <taxon>Streptophyta</taxon>
        <taxon>Embryophyta</taxon>
        <taxon>Tracheophyta</taxon>
        <taxon>Spermatophyta</taxon>
        <taxon>Magnoliopsida</taxon>
        <taxon>Liliopsida</taxon>
        <taxon>Poales</taxon>
        <taxon>Poaceae</taxon>
        <taxon>BOP clade</taxon>
        <taxon>Oryzoideae</taxon>
        <taxon>Oryzeae</taxon>
        <taxon>Oryzinae</taxon>
        <taxon>Oryza</taxon>
    </lineage>
</organism>
<evidence type="ECO:0000256" key="3">
    <source>
        <dbReference type="ARBA" id="ARBA00022851"/>
    </source>
</evidence>
<evidence type="ECO:0000256" key="4">
    <source>
        <dbReference type="RuleBase" id="RU369052"/>
    </source>
</evidence>
<sequence length="81" mass="7708">MSCCGGNCGCGSGCQCGNGCGGCNKYSEVEPTTTTTFLADATHKGSGAASGGSEMGAENGSCGCNTCKCGTSCGCSCCNCN</sequence>
<keyword evidence="6" id="KW-1185">Reference proteome</keyword>
<dbReference type="GO" id="GO:0046872">
    <property type="term" value="F:metal ion binding"/>
    <property type="evidence" value="ECO:0007669"/>
    <property type="project" value="UniProtKB-UniRule"/>
</dbReference>
<protein>
    <recommendedName>
        <fullName evidence="4">Metallothionein-like protein</fullName>
    </recommendedName>
</protein>
<dbReference type="Gramene" id="OPUNC01G44570.2">
    <property type="protein sequence ID" value="OPUNC01G44570.2"/>
    <property type="gene ID" value="OPUNC01G44570"/>
</dbReference>